<dbReference type="RefSeq" id="WP_346157202.1">
    <property type="nucleotide sequence ID" value="NZ_BAAATE010000055.1"/>
</dbReference>
<sequence length="367" mass="39707">MFVISDGDWSLSEALGCGISEVQPGDDFRDRLISEVKASLSRTDDSPSTQVGGFKIVTALLGRDRPLAEVADTEIGAALTELWGRCAPATWNRNRAAISSWLAWCQAKKHWAAPSVPADAERRKESADETRAVAKTTIHRLLSRRDIPLREKTLGRMLYETAARAAEILALNVEDLDLEHRRAPVRSKGGAVEWVYWHSGTAPSAAPATPAPGRQHTHPRSAVPGRAAPGPRPPSGGRRHLPAHRPRVGGAIATGLPVRGLLAVSTCRRVLAFPLCGFRAGCLKRVGDGEGGRSRVTVTVGCGEGLMNQGREVKIFGECQVRVLDCVWWPLPGNMDVRRDRAESVTAFVILYIRPCLAIVDTGGRSC</sequence>
<dbReference type="Proteomes" id="UP001501666">
    <property type="component" value="Unassembled WGS sequence"/>
</dbReference>
<dbReference type="EMBL" id="BAAATE010000055">
    <property type="protein sequence ID" value="GAA2699274.1"/>
    <property type="molecule type" value="Genomic_DNA"/>
</dbReference>
<reference evidence="3 4" key="1">
    <citation type="journal article" date="2019" name="Int. J. Syst. Evol. Microbiol.">
        <title>The Global Catalogue of Microorganisms (GCM) 10K type strain sequencing project: providing services to taxonomists for standard genome sequencing and annotation.</title>
        <authorList>
            <consortium name="The Broad Institute Genomics Platform"/>
            <consortium name="The Broad Institute Genome Sequencing Center for Infectious Disease"/>
            <person name="Wu L."/>
            <person name="Ma J."/>
        </authorList>
    </citation>
    <scope>NUCLEOTIDE SEQUENCE [LARGE SCALE GENOMIC DNA]</scope>
    <source>
        <strain evidence="3 4">JCM 6835</strain>
    </source>
</reference>
<protein>
    <submittedName>
        <fullName evidence="3">Uncharacterized protein</fullName>
    </submittedName>
</protein>
<keyword evidence="1" id="KW-0233">DNA recombination</keyword>
<accession>A0ABN3TDZ8</accession>
<gene>
    <name evidence="3" type="ORF">GCM10010412_095660</name>
</gene>
<dbReference type="InterPro" id="IPR011010">
    <property type="entry name" value="DNA_brk_join_enz"/>
</dbReference>
<dbReference type="InterPro" id="IPR013762">
    <property type="entry name" value="Integrase-like_cat_sf"/>
</dbReference>
<feature type="compositionally biased region" description="Low complexity" evidence="2">
    <location>
        <begin position="220"/>
        <end position="229"/>
    </location>
</feature>
<feature type="region of interest" description="Disordered" evidence="2">
    <location>
        <begin position="204"/>
        <end position="243"/>
    </location>
</feature>
<evidence type="ECO:0000256" key="2">
    <source>
        <dbReference type="SAM" id="MobiDB-lite"/>
    </source>
</evidence>
<proteinExistence type="predicted"/>
<dbReference type="Gene3D" id="1.10.443.10">
    <property type="entry name" value="Intergrase catalytic core"/>
    <property type="match status" value="1"/>
</dbReference>
<comment type="caution">
    <text evidence="3">The sequence shown here is derived from an EMBL/GenBank/DDBJ whole genome shotgun (WGS) entry which is preliminary data.</text>
</comment>
<feature type="compositionally biased region" description="Low complexity" evidence="2">
    <location>
        <begin position="204"/>
        <end position="213"/>
    </location>
</feature>
<name>A0ABN3TDZ8_9ACTN</name>
<organism evidence="3 4">
    <name type="scientific">Nonomuraea recticatena</name>
    <dbReference type="NCBI Taxonomy" id="46178"/>
    <lineage>
        <taxon>Bacteria</taxon>
        <taxon>Bacillati</taxon>
        <taxon>Actinomycetota</taxon>
        <taxon>Actinomycetes</taxon>
        <taxon>Streptosporangiales</taxon>
        <taxon>Streptosporangiaceae</taxon>
        <taxon>Nonomuraea</taxon>
    </lineage>
</organism>
<dbReference type="SUPFAM" id="SSF56349">
    <property type="entry name" value="DNA breaking-rejoining enzymes"/>
    <property type="match status" value="1"/>
</dbReference>
<keyword evidence="4" id="KW-1185">Reference proteome</keyword>
<evidence type="ECO:0000256" key="1">
    <source>
        <dbReference type="ARBA" id="ARBA00023172"/>
    </source>
</evidence>
<evidence type="ECO:0000313" key="4">
    <source>
        <dbReference type="Proteomes" id="UP001501666"/>
    </source>
</evidence>
<evidence type="ECO:0000313" key="3">
    <source>
        <dbReference type="EMBL" id="GAA2699274.1"/>
    </source>
</evidence>